<gene>
    <name evidence="2" type="ORF">S12H4_40044</name>
</gene>
<feature type="transmembrane region" description="Helical" evidence="1">
    <location>
        <begin position="34"/>
        <end position="53"/>
    </location>
</feature>
<feature type="non-terminal residue" evidence="2">
    <location>
        <position position="1"/>
    </location>
</feature>
<comment type="caution">
    <text evidence="2">The sequence shown here is derived from an EMBL/GenBank/DDBJ whole genome shotgun (WGS) entry which is preliminary data.</text>
</comment>
<name>X1SAI4_9ZZZZ</name>
<proteinExistence type="predicted"/>
<keyword evidence="1" id="KW-0812">Transmembrane</keyword>
<keyword evidence="1" id="KW-1133">Transmembrane helix</keyword>
<organism evidence="2">
    <name type="scientific">marine sediment metagenome</name>
    <dbReference type="NCBI Taxonomy" id="412755"/>
    <lineage>
        <taxon>unclassified sequences</taxon>
        <taxon>metagenomes</taxon>
        <taxon>ecological metagenomes</taxon>
    </lineage>
</organism>
<evidence type="ECO:0000313" key="2">
    <source>
        <dbReference type="EMBL" id="GAI90017.1"/>
    </source>
</evidence>
<dbReference type="EMBL" id="BARW01024268">
    <property type="protein sequence ID" value="GAI90017.1"/>
    <property type="molecule type" value="Genomic_DNA"/>
</dbReference>
<keyword evidence="1" id="KW-0472">Membrane</keyword>
<protein>
    <submittedName>
        <fullName evidence="2">Uncharacterized protein</fullName>
    </submittedName>
</protein>
<reference evidence="2" key="1">
    <citation type="journal article" date="2014" name="Front. Microbiol.">
        <title>High frequency of phylogenetically diverse reductive dehalogenase-homologous genes in deep subseafloor sedimentary metagenomes.</title>
        <authorList>
            <person name="Kawai M."/>
            <person name="Futagami T."/>
            <person name="Toyoda A."/>
            <person name="Takaki Y."/>
            <person name="Nishi S."/>
            <person name="Hori S."/>
            <person name="Arai W."/>
            <person name="Tsubouchi T."/>
            <person name="Morono Y."/>
            <person name="Uchiyama I."/>
            <person name="Ito T."/>
            <person name="Fujiyama A."/>
            <person name="Inagaki F."/>
            <person name="Takami H."/>
        </authorList>
    </citation>
    <scope>NUCLEOTIDE SEQUENCE</scope>
    <source>
        <strain evidence="2">Expedition CK06-06</strain>
    </source>
</reference>
<dbReference type="AlphaFoldDB" id="X1SAI4"/>
<feature type="non-terminal residue" evidence="2">
    <location>
        <position position="264"/>
    </location>
</feature>
<evidence type="ECO:0000256" key="1">
    <source>
        <dbReference type="SAM" id="Phobius"/>
    </source>
</evidence>
<accession>X1SAI4</accession>
<sequence length="264" mass="30928">TILGQRRRPAEREYRELMSSGDVHVGFKGFARDWLGWVFALLLIGGPLTGYFLTNRYIEQSVATQTRAERNHKVARFKAQQTIQVERFEYEERGTLEGPQYTSFEFLEDTRYFDLRNWRPPRDKNANHYSPVTMIRETRVRKIRPEDYIRIQAMTSGTNVYLSSRREKDRYAVPDLERVGKQDLKVREIVLDLADVGVGDEETLVVNVTYYEAFQTPDQWWAGVTVKEQISRVGLVVVFPEDRPFLSLECLRVQGEKEEKGEFC</sequence>